<organism evidence="3 4">
    <name type="scientific">Sordaria macrospora</name>
    <dbReference type="NCBI Taxonomy" id="5147"/>
    <lineage>
        <taxon>Eukaryota</taxon>
        <taxon>Fungi</taxon>
        <taxon>Dikarya</taxon>
        <taxon>Ascomycota</taxon>
        <taxon>Pezizomycotina</taxon>
        <taxon>Sordariomycetes</taxon>
        <taxon>Sordariomycetidae</taxon>
        <taxon>Sordariales</taxon>
        <taxon>Sordariaceae</taxon>
        <taxon>Sordaria</taxon>
    </lineage>
</organism>
<feature type="signal peptide" evidence="2">
    <location>
        <begin position="1"/>
        <end position="22"/>
    </location>
</feature>
<sequence length="334" mass="36491">MLATIPTLSAATWLLLLGTSSAMPAGVFESTESSITASSTATAVVPDITALTAVWTTVNDGGVPITVTPVLTTIDGTPTVISAAPVSTANVDDIIIDDELPPFEKTGSGAFEQCHNKDGPSAPFCEPSHGQNISINTDQHITWDPEYFGHNTSIKIVAFYDLAGTDQAFATDYMSSGWGYYEWKVKKNLFSPKQFKKQQAVNVTLGFGAKNHNDNRVHWVRGPTVTITRTRRFHQHKNELPDGAALYIGIPAMVGFVLLVSCGTCLLNRKVRRLGVGSVMGRGKGYSLLGKSKKKGLFGKKNKDEGIRLMGRDEFEVDDRDYRDTPDMEDRWSR</sequence>
<protein>
    <submittedName>
        <fullName evidence="3">Uncharacterized protein</fullName>
    </submittedName>
</protein>
<evidence type="ECO:0000256" key="1">
    <source>
        <dbReference type="SAM" id="Phobius"/>
    </source>
</evidence>
<accession>A0A8S8ZKH1</accession>
<evidence type="ECO:0000313" key="4">
    <source>
        <dbReference type="Proteomes" id="UP000433876"/>
    </source>
</evidence>
<dbReference type="Proteomes" id="UP000433876">
    <property type="component" value="Unassembled WGS sequence"/>
</dbReference>
<dbReference type="VEuPathDB" id="FungiDB:SMAC_05799"/>
<evidence type="ECO:0000256" key="2">
    <source>
        <dbReference type="SAM" id="SignalP"/>
    </source>
</evidence>
<dbReference type="AlphaFoldDB" id="A0A8S8ZKH1"/>
<dbReference type="EMBL" id="NMPR01000127">
    <property type="protein sequence ID" value="KAA8629660.1"/>
    <property type="molecule type" value="Genomic_DNA"/>
</dbReference>
<dbReference type="InterPro" id="IPR028000">
    <property type="entry name" value="Pma1"/>
</dbReference>
<feature type="transmembrane region" description="Helical" evidence="1">
    <location>
        <begin position="244"/>
        <end position="267"/>
    </location>
</feature>
<gene>
    <name evidence="3" type="ORF">SMACR_05799</name>
</gene>
<keyword evidence="1" id="KW-1133">Transmembrane helix</keyword>
<keyword evidence="1" id="KW-0812">Transmembrane</keyword>
<dbReference type="Pfam" id="PF14610">
    <property type="entry name" value="Psg1"/>
    <property type="match status" value="1"/>
</dbReference>
<comment type="caution">
    <text evidence="3">The sequence shown here is derived from an EMBL/GenBank/DDBJ whole genome shotgun (WGS) entry which is preliminary data.</text>
</comment>
<reference evidence="3 4" key="1">
    <citation type="submission" date="2017-07" db="EMBL/GenBank/DDBJ databases">
        <title>Genome sequence of the Sordaria macrospora wild type strain R19027.</title>
        <authorList>
            <person name="Nowrousian M."/>
            <person name="Teichert I."/>
            <person name="Kueck U."/>
        </authorList>
    </citation>
    <scope>NUCLEOTIDE SEQUENCE [LARGE SCALE GENOMIC DNA]</scope>
    <source>
        <strain evidence="3 4">R19027</strain>
        <tissue evidence="3">Mycelium</tissue>
    </source>
</reference>
<proteinExistence type="predicted"/>
<dbReference type="OMA" id="IMGRRNK"/>
<keyword evidence="2" id="KW-0732">Signal</keyword>
<name>A0A8S8ZKH1_SORMA</name>
<evidence type="ECO:0000313" key="3">
    <source>
        <dbReference type="EMBL" id="KAA8629660.1"/>
    </source>
</evidence>
<keyword evidence="1" id="KW-0472">Membrane</keyword>
<feature type="chain" id="PRO_5035791112" evidence="2">
    <location>
        <begin position="23"/>
        <end position="334"/>
    </location>
</feature>